<keyword evidence="4" id="KW-1185">Reference proteome</keyword>
<dbReference type="GO" id="GO:0004175">
    <property type="term" value="F:endopeptidase activity"/>
    <property type="evidence" value="ECO:0007669"/>
    <property type="project" value="UniProtKB-ARBA"/>
</dbReference>
<proteinExistence type="predicted"/>
<feature type="transmembrane region" description="Helical" evidence="1">
    <location>
        <begin position="42"/>
        <end position="60"/>
    </location>
</feature>
<feature type="domain" description="CAAX prenyl protease 2/Lysostaphin resistance protein A-like" evidence="2">
    <location>
        <begin position="117"/>
        <end position="221"/>
    </location>
</feature>
<sequence>MTNALLMIGIALPGILLMVKEEKKLMENLAPNEKVPPFWARMLNHLLLAVPFAFLGAYFIDRVGFPPLSLSGITLTVILLSLLCAILHLIYYYGYLLKNLDAETAMKVKASQRQLGIMTRLLYGGIVEEVIFRFGLMTFFVWVFHLMIDSLFISMWLGNGLAAILFALAHLPGMYQMKIPMTKQLLLYGNSTNVMVGLFCGWLYWTEGLAAAIVCHMMFHLVWYVYEKGFQSKTKTAPV</sequence>
<dbReference type="Proteomes" id="UP000031563">
    <property type="component" value="Unassembled WGS sequence"/>
</dbReference>
<dbReference type="GO" id="GO:0080120">
    <property type="term" value="P:CAAX-box protein maturation"/>
    <property type="evidence" value="ECO:0007669"/>
    <property type="project" value="UniProtKB-ARBA"/>
</dbReference>
<reference evidence="3" key="1">
    <citation type="submission" date="2015-02" db="EMBL/GenBank/DDBJ databases">
        <title>Genome Assembly of Bacillaceae bacterium MTCC 8252.</title>
        <authorList>
            <person name="Verma A."/>
            <person name="Khatri I."/>
            <person name="Mual P."/>
            <person name="Subramanian S."/>
            <person name="Krishnamurthi S."/>
        </authorList>
    </citation>
    <scope>NUCLEOTIDE SEQUENCE [LARGE SCALE GENOMIC DNA]</scope>
    <source>
        <strain evidence="3">MTCC 8252</strain>
    </source>
</reference>
<feature type="transmembrane region" description="Helical" evidence="1">
    <location>
        <begin position="210"/>
        <end position="226"/>
    </location>
</feature>
<organism evidence="3 4">
    <name type="scientific">Bacillus thermotolerans</name>
    <name type="common">Quasibacillus thermotolerans</name>
    <dbReference type="NCBI Taxonomy" id="1221996"/>
    <lineage>
        <taxon>Bacteria</taxon>
        <taxon>Bacillati</taxon>
        <taxon>Bacillota</taxon>
        <taxon>Bacilli</taxon>
        <taxon>Bacillales</taxon>
        <taxon>Bacillaceae</taxon>
        <taxon>Bacillus</taxon>
    </lineage>
</organism>
<dbReference type="InterPro" id="IPR003675">
    <property type="entry name" value="Rce1/LyrA-like_dom"/>
</dbReference>
<keyword evidence="1" id="KW-0472">Membrane</keyword>
<dbReference type="AlphaFoldDB" id="A0A0F5I7I4"/>
<accession>A0A0F5I7I4</accession>
<dbReference type="STRING" id="1221996.QY95_00947"/>
<dbReference type="Pfam" id="PF02517">
    <property type="entry name" value="Rce1-like"/>
    <property type="match status" value="1"/>
</dbReference>
<name>A0A0F5I7I4_BACTR</name>
<comment type="caution">
    <text evidence="3">The sequence shown here is derived from an EMBL/GenBank/DDBJ whole genome shotgun (WGS) entry which is preliminary data.</text>
</comment>
<gene>
    <name evidence="3" type="ORF">QY95_00947</name>
</gene>
<feature type="transmembrane region" description="Helical" evidence="1">
    <location>
        <begin position="72"/>
        <end position="93"/>
    </location>
</feature>
<dbReference type="EMBL" id="JWIR02000024">
    <property type="protein sequence ID" value="KKB41240.1"/>
    <property type="molecule type" value="Genomic_DNA"/>
</dbReference>
<keyword evidence="1" id="KW-1133">Transmembrane helix</keyword>
<keyword evidence="1" id="KW-0812">Transmembrane</keyword>
<evidence type="ECO:0000313" key="3">
    <source>
        <dbReference type="EMBL" id="KKB41240.1"/>
    </source>
</evidence>
<feature type="transmembrane region" description="Helical" evidence="1">
    <location>
        <begin position="185"/>
        <end position="204"/>
    </location>
</feature>
<feature type="transmembrane region" description="Helical" evidence="1">
    <location>
        <begin position="151"/>
        <end position="173"/>
    </location>
</feature>
<evidence type="ECO:0000259" key="2">
    <source>
        <dbReference type="Pfam" id="PF02517"/>
    </source>
</evidence>
<feature type="transmembrane region" description="Helical" evidence="1">
    <location>
        <begin position="121"/>
        <end position="145"/>
    </location>
</feature>
<protein>
    <recommendedName>
        <fullName evidence="2">CAAX prenyl protease 2/Lysostaphin resistance protein A-like domain-containing protein</fullName>
    </recommendedName>
</protein>
<evidence type="ECO:0000313" key="4">
    <source>
        <dbReference type="Proteomes" id="UP000031563"/>
    </source>
</evidence>
<feature type="transmembrane region" description="Helical" evidence="1">
    <location>
        <begin position="6"/>
        <end position="21"/>
    </location>
</feature>
<evidence type="ECO:0000256" key="1">
    <source>
        <dbReference type="SAM" id="Phobius"/>
    </source>
</evidence>